<evidence type="ECO:0000259" key="4">
    <source>
        <dbReference type="PROSITE" id="PS01124"/>
    </source>
</evidence>
<dbReference type="PANTHER" id="PTHR47893:SF1">
    <property type="entry name" value="REGULATORY PROTEIN PCHR"/>
    <property type="match status" value="1"/>
</dbReference>
<protein>
    <submittedName>
        <fullName evidence="5">Transcriptional regulator with only HTH domain, AraC family</fullName>
    </submittedName>
</protein>
<dbReference type="InterPro" id="IPR020449">
    <property type="entry name" value="Tscrpt_reg_AraC-type_HTH"/>
</dbReference>
<accession>I8TXH2</accession>
<dbReference type="Pfam" id="PF12833">
    <property type="entry name" value="HTH_18"/>
    <property type="match status" value="1"/>
</dbReference>
<dbReference type="PANTHER" id="PTHR47893">
    <property type="entry name" value="REGULATORY PROTEIN PCHR"/>
    <property type="match status" value="1"/>
</dbReference>
<dbReference type="InterPro" id="IPR009057">
    <property type="entry name" value="Homeodomain-like_sf"/>
</dbReference>
<feature type="domain" description="HTH araC/xylS-type" evidence="4">
    <location>
        <begin position="229"/>
        <end position="327"/>
    </location>
</feature>
<dbReference type="AlphaFoldDB" id="I8TXH2"/>
<dbReference type="STRING" id="1192197.JBW_02694"/>
<proteinExistence type="predicted"/>
<dbReference type="SUPFAM" id="SSF46689">
    <property type="entry name" value="Homeodomain-like"/>
    <property type="match status" value="1"/>
</dbReference>
<dbReference type="RefSeq" id="WP_007955353.1">
    <property type="nucleotide sequence ID" value="NZ_CP010978.1"/>
</dbReference>
<dbReference type="InterPro" id="IPR053142">
    <property type="entry name" value="PchR_regulatory_protein"/>
</dbReference>
<evidence type="ECO:0000313" key="5">
    <source>
        <dbReference type="EMBL" id="AJQ28038.1"/>
    </source>
</evidence>
<dbReference type="EMBL" id="CP010978">
    <property type="protein sequence ID" value="AJQ28038.1"/>
    <property type="molecule type" value="Genomic_DNA"/>
</dbReference>
<organism evidence="5 6">
    <name type="scientific">Pelosinus fermentans JBW45</name>
    <dbReference type="NCBI Taxonomy" id="1192197"/>
    <lineage>
        <taxon>Bacteria</taxon>
        <taxon>Bacillati</taxon>
        <taxon>Bacillota</taxon>
        <taxon>Negativicutes</taxon>
        <taxon>Selenomonadales</taxon>
        <taxon>Sporomusaceae</taxon>
        <taxon>Pelosinus</taxon>
    </lineage>
</organism>
<dbReference type="PRINTS" id="PR00032">
    <property type="entry name" value="HTHARAC"/>
</dbReference>
<keyword evidence="1" id="KW-0805">Transcription regulation</keyword>
<dbReference type="InterPro" id="IPR018060">
    <property type="entry name" value="HTH_AraC"/>
</dbReference>
<dbReference type="GO" id="GO:0043565">
    <property type="term" value="F:sequence-specific DNA binding"/>
    <property type="evidence" value="ECO:0007669"/>
    <property type="project" value="InterPro"/>
</dbReference>
<keyword evidence="2" id="KW-0238">DNA-binding</keyword>
<name>I8TXH2_9FIRM</name>
<dbReference type="SMART" id="SM00342">
    <property type="entry name" value="HTH_ARAC"/>
    <property type="match status" value="1"/>
</dbReference>
<evidence type="ECO:0000256" key="2">
    <source>
        <dbReference type="ARBA" id="ARBA00023125"/>
    </source>
</evidence>
<evidence type="ECO:0000256" key="3">
    <source>
        <dbReference type="ARBA" id="ARBA00023163"/>
    </source>
</evidence>
<dbReference type="HOGENOM" id="CLU_052345_4_3_9"/>
<sequence length="331" mass="38582">MQMKPYEMVNVMDENCPVCEGFGRIYNFENSGYEFTIPAEMGHGYCKQIVANPHFQVLYFDMNFSQRMEVQGISRTPHIDLFFCFEEGLQWTFQGMKTQLGMLAGESFLVKSRKSKKRCMYPSAEKIRFMQIKMSLQKFEELIKNICDEWDISGIGECEEIFHRSNISPAIHVILQQMLNCPYKSTLKNMFIEGKILELFAVYFNESLFEKDKVDHRIKLSTIDIKSIYRAREVLDDRILVSTSLVCLAKLVCLNEFKLKHGFKRIFGETVHAYVIAKRLELARQLFEQKQMSVSEVAGAIGYANASHFAQAFRKKFGVNPRDYLRYVVQE</sequence>
<evidence type="ECO:0000313" key="6">
    <source>
        <dbReference type="Proteomes" id="UP000005361"/>
    </source>
</evidence>
<dbReference type="GO" id="GO:0003700">
    <property type="term" value="F:DNA-binding transcription factor activity"/>
    <property type="evidence" value="ECO:0007669"/>
    <property type="project" value="InterPro"/>
</dbReference>
<gene>
    <name evidence="5" type="ORF">JBW_02694</name>
</gene>
<dbReference type="Proteomes" id="UP000005361">
    <property type="component" value="Chromosome"/>
</dbReference>
<evidence type="ECO:0000256" key="1">
    <source>
        <dbReference type="ARBA" id="ARBA00023015"/>
    </source>
</evidence>
<keyword evidence="3" id="KW-0804">Transcription</keyword>
<reference evidence="5 6" key="1">
    <citation type="journal article" date="2015" name="Genome Announc.">
        <title>Complete Genome Sequence of Pelosinus fermentans JBW45, a Member of a Remarkably Competitive Group of Negativicutes in the Firmicutes Phylum.</title>
        <authorList>
            <person name="De Leon K.B."/>
            <person name="Utturkar S.M."/>
            <person name="Camilleri L.B."/>
            <person name="Elias D.A."/>
            <person name="Arkin A.P."/>
            <person name="Fields M.W."/>
            <person name="Brown S.D."/>
            <person name="Wall J.D."/>
        </authorList>
    </citation>
    <scope>NUCLEOTIDE SEQUENCE [LARGE SCALE GENOMIC DNA]</scope>
    <source>
        <strain evidence="5 6">JBW45</strain>
    </source>
</reference>
<dbReference type="KEGG" id="pft:JBW_02694"/>
<dbReference type="Gene3D" id="1.10.10.60">
    <property type="entry name" value="Homeodomain-like"/>
    <property type="match status" value="1"/>
</dbReference>
<dbReference type="PROSITE" id="PS01124">
    <property type="entry name" value="HTH_ARAC_FAMILY_2"/>
    <property type="match status" value="1"/>
</dbReference>
<reference evidence="6" key="2">
    <citation type="submission" date="2015-02" db="EMBL/GenBank/DDBJ databases">
        <title>Complete Genome Sequence of Pelosinus fermentans JBW45.</title>
        <authorList>
            <person name="De Leon K.B."/>
            <person name="Utturkar S.M."/>
            <person name="Camilleri L.B."/>
            <person name="Arkin A.P."/>
            <person name="Fields M.W."/>
            <person name="Brown S.D."/>
            <person name="Wall J.D."/>
        </authorList>
    </citation>
    <scope>NUCLEOTIDE SEQUENCE [LARGE SCALE GENOMIC DNA]</scope>
    <source>
        <strain evidence="6">JBW45</strain>
    </source>
</reference>